<keyword evidence="4" id="KW-1185">Reference proteome</keyword>
<name>A0A813A494_9DINO</name>
<evidence type="ECO:0000313" key="3">
    <source>
        <dbReference type="EMBL" id="CAE7854331.1"/>
    </source>
</evidence>
<dbReference type="InterPro" id="IPR010998">
    <property type="entry name" value="Integrase_recombinase_N"/>
</dbReference>
<proteinExistence type="predicted"/>
<dbReference type="Proteomes" id="UP000601435">
    <property type="component" value="Unassembled WGS sequence"/>
</dbReference>
<dbReference type="PANTHER" id="PTHR34605:SF3">
    <property type="entry name" value="P CELL-TYPE AGGLUTINATION PROTEIN MAP4-LIKE-RELATED"/>
    <property type="match status" value="1"/>
</dbReference>
<feature type="non-terminal residue" evidence="3">
    <location>
        <position position="1"/>
    </location>
</feature>
<evidence type="ECO:0000256" key="2">
    <source>
        <dbReference type="SAM" id="MobiDB-lite"/>
    </source>
</evidence>
<feature type="compositionally biased region" description="Acidic residues" evidence="2">
    <location>
        <begin position="29"/>
        <end position="42"/>
    </location>
</feature>
<evidence type="ECO:0000256" key="1">
    <source>
        <dbReference type="ARBA" id="ARBA00023125"/>
    </source>
</evidence>
<feature type="region of interest" description="Disordered" evidence="2">
    <location>
        <begin position="191"/>
        <end position="210"/>
    </location>
</feature>
<dbReference type="PANTHER" id="PTHR34605">
    <property type="entry name" value="PHAGE_INTEGRASE DOMAIN-CONTAINING PROTEIN"/>
    <property type="match status" value="1"/>
</dbReference>
<dbReference type="SUPFAM" id="SSF47823">
    <property type="entry name" value="lambda integrase-like, N-terminal domain"/>
    <property type="match status" value="1"/>
</dbReference>
<feature type="compositionally biased region" description="Basic residues" evidence="2">
    <location>
        <begin position="259"/>
        <end position="270"/>
    </location>
</feature>
<dbReference type="Gene3D" id="1.10.150.130">
    <property type="match status" value="1"/>
</dbReference>
<feature type="compositionally biased region" description="Acidic residues" evidence="2">
    <location>
        <begin position="1"/>
        <end position="19"/>
    </location>
</feature>
<organism evidence="3 4">
    <name type="scientific">Symbiodinium necroappetens</name>
    <dbReference type="NCBI Taxonomy" id="1628268"/>
    <lineage>
        <taxon>Eukaryota</taxon>
        <taxon>Sar</taxon>
        <taxon>Alveolata</taxon>
        <taxon>Dinophyceae</taxon>
        <taxon>Suessiales</taxon>
        <taxon>Symbiodiniaceae</taxon>
        <taxon>Symbiodinium</taxon>
    </lineage>
</organism>
<keyword evidence="1" id="KW-0238">DNA-binding</keyword>
<feature type="compositionally biased region" description="Pro residues" evidence="2">
    <location>
        <begin position="361"/>
        <end position="372"/>
    </location>
</feature>
<feature type="compositionally biased region" description="Basic and acidic residues" evidence="2">
    <location>
        <begin position="379"/>
        <end position="393"/>
    </location>
</feature>
<reference evidence="3" key="1">
    <citation type="submission" date="2021-02" db="EMBL/GenBank/DDBJ databases">
        <authorList>
            <person name="Dougan E. K."/>
            <person name="Rhodes N."/>
            <person name="Thang M."/>
            <person name="Chan C."/>
        </authorList>
    </citation>
    <scope>NUCLEOTIDE SEQUENCE</scope>
</reference>
<feature type="region of interest" description="Disordered" evidence="2">
    <location>
        <begin position="25"/>
        <end position="49"/>
    </location>
</feature>
<accession>A0A813A494</accession>
<feature type="region of interest" description="Disordered" evidence="2">
    <location>
        <begin position="357"/>
        <end position="411"/>
    </location>
</feature>
<feature type="compositionally biased region" description="Basic and acidic residues" evidence="2">
    <location>
        <begin position="249"/>
        <end position="258"/>
    </location>
</feature>
<dbReference type="OrthoDB" id="429489at2759"/>
<protein>
    <submittedName>
        <fullName evidence="3">L96 protein</fullName>
    </submittedName>
</protein>
<feature type="compositionally biased region" description="Low complexity" evidence="2">
    <location>
        <begin position="271"/>
        <end position="281"/>
    </location>
</feature>
<gene>
    <name evidence="3" type="primary">L96</name>
    <name evidence="3" type="ORF">SNEC2469_LOCUS26728</name>
</gene>
<dbReference type="GO" id="GO:0003677">
    <property type="term" value="F:DNA binding"/>
    <property type="evidence" value="ECO:0007669"/>
    <property type="project" value="UniProtKB-KW"/>
</dbReference>
<feature type="region of interest" description="Disordered" evidence="2">
    <location>
        <begin position="1"/>
        <end position="20"/>
    </location>
</feature>
<feature type="region of interest" description="Disordered" evidence="2">
    <location>
        <begin position="244"/>
        <end position="296"/>
    </location>
</feature>
<evidence type="ECO:0000313" key="4">
    <source>
        <dbReference type="Proteomes" id="UP000601435"/>
    </source>
</evidence>
<dbReference type="AlphaFoldDB" id="A0A813A494"/>
<feature type="non-terminal residue" evidence="3">
    <location>
        <position position="679"/>
    </location>
</feature>
<comment type="caution">
    <text evidence="3">The sequence shown here is derived from an EMBL/GenBank/DDBJ whole genome shotgun (WGS) entry which is preliminary data.</text>
</comment>
<sequence>TLEAELGVEEPDWSGDESPDIPVAIAKTEEDEEMPAAEEAADQEAPKRPKRIVLATGQLALLRALAAANASNWADIQRTLKETPGEAGDKEDLVNNLTDLAATYAKNRAECSRAAALKAEELADLEGEEAEYLAALPPHLLELERKNPVRPSLSAHLGWVEHERFKRDAEIAGVWMARRCEKSRLRAAKHRASRQAETAGNAAQDPVSDRVDAGSHLSFQLREAARESLREFRAELRAGALDTPFRAGDVPKRKPESSRRRRLKWQRFSKKGVPPGVSSSSCGSTPPWLASSPAKYDPTDADRNHLFAQATCRPEEAPNGLEWERGFHWGILCAVCAGGLLWAATWCCRRAWGETVAHTTPKPPPAMPPWVAPGPRFSMSRDSDSEAEKRKAPMSEGSSPRAAKRAYPDNGPQAGVLPANAWARESLKLVRDHLSPATQRLYDSHWRWWELFTRRKGVSALRTVDRFDPGEEALFLDYLVYLFVGQGLAAATAQARLGAIRSVHLQLGFPDPLKPLPRLLLALEGIRRRRGPVTKRRPVTPCMLARANSALPLDLWGRLSCALQLGFFFLLRVSEIVGGSNPRLGLRVKDVALFCGGKQLRHPSFEQADEVQIVVRASKTDPEGETATRNLYRSGAEVCPVLATARYMVLLWKEFGEPAPTSKFFPHLSRQDIQEVLQT</sequence>
<dbReference type="InterPro" id="IPR052925">
    <property type="entry name" value="Phage_Integrase-like_Recomb"/>
</dbReference>
<dbReference type="EMBL" id="CAJNJA010055034">
    <property type="protein sequence ID" value="CAE7854331.1"/>
    <property type="molecule type" value="Genomic_DNA"/>
</dbReference>